<keyword evidence="3" id="KW-0479">Metal-binding</keyword>
<evidence type="ECO:0000259" key="8">
    <source>
        <dbReference type="PROSITE" id="PS51462"/>
    </source>
</evidence>
<dbReference type="AlphaFoldDB" id="A0A9D8K8Q7"/>
<evidence type="ECO:0000256" key="2">
    <source>
        <dbReference type="ARBA" id="ARBA00001946"/>
    </source>
</evidence>
<dbReference type="PANTHER" id="PTHR12992">
    <property type="entry name" value="NUDIX HYDROLASE"/>
    <property type="match status" value="1"/>
</dbReference>
<comment type="cofactor">
    <cofactor evidence="1">
        <name>Mn(2+)</name>
        <dbReference type="ChEBI" id="CHEBI:29035"/>
    </cofactor>
</comment>
<comment type="caution">
    <text evidence="9">The sequence shown here is derived from an EMBL/GenBank/DDBJ whole genome shotgun (WGS) entry which is preliminary data.</text>
</comment>
<evidence type="ECO:0000313" key="10">
    <source>
        <dbReference type="Proteomes" id="UP000809273"/>
    </source>
</evidence>
<dbReference type="Gene3D" id="3.90.79.10">
    <property type="entry name" value="Nucleoside Triphosphate Pyrophosphohydrolase"/>
    <property type="match status" value="1"/>
</dbReference>
<dbReference type="GO" id="GO:0010945">
    <property type="term" value="F:coenzyme A diphosphatase activity"/>
    <property type="evidence" value="ECO:0007669"/>
    <property type="project" value="InterPro"/>
</dbReference>
<keyword evidence="7" id="KW-0472">Membrane</keyword>
<evidence type="ECO:0000256" key="4">
    <source>
        <dbReference type="ARBA" id="ARBA00022801"/>
    </source>
</evidence>
<dbReference type="CDD" id="cd03426">
    <property type="entry name" value="NUDIX_CoAse_Nudt7"/>
    <property type="match status" value="1"/>
</dbReference>
<organism evidence="9 10">
    <name type="scientific">Candidatus Zymogenus saltonus</name>
    <dbReference type="NCBI Taxonomy" id="2844893"/>
    <lineage>
        <taxon>Bacteria</taxon>
        <taxon>Deltaproteobacteria</taxon>
        <taxon>Candidatus Zymogenia</taxon>
        <taxon>Candidatus Zymogeniales</taxon>
        <taxon>Candidatus Zymogenaceae</taxon>
        <taxon>Candidatus Zymogenus</taxon>
    </lineage>
</organism>
<dbReference type="GO" id="GO:0015938">
    <property type="term" value="P:coenzyme A catabolic process"/>
    <property type="evidence" value="ECO:0007669"/>
    <property type="project" value="TreeGrafter"/>
</dbReference>
<dbReference type="InterPro" id="IPR045121">
    <property type="entry name" value="CoAse"/>
</dbReference>
<evidence type="ECO:0000256" key="6">
    <source>
        <dbReference type="ARBA" id="ARBA00023211"/>
    </source>
</evidence>
<proteinExistence type="predicted"/>
<dbReference type="InterPro" id="IPR000086">
    <property type="entry name" value="NUDIX_hydrolase_dom"/>
</dbReference>
<dbReference type="InterPro" id="IPR015797">
    <property type="entry name" value="NUDIX_hydrolase-like_dom_sf"/>
</dbReference>
<sequence length="303" mass="35011">MEKIKSKINDLEGFKELVVKRLGDFQPNFLGRHEEIMEEEKKGVRHFTSGVILPIHFSNNEEAPRFILTKRSKRVVQPGDLSFPGGHISMIDRLHGFFIAKGISPLARGRGFDAGWRSKKMGRKRGRGRGEKRIAANYLACALRETAEETGFPMRKIDYLGSLPPYGMMSFRRVIFPSVGAITGELKERLNWEVERIVSFNIEEMLNPKNYFWIDFDVPEDLKKASNREEWKFPALIIEDSVGREILWGATFYIILSFMWIVLNFTMPEIPQDKVIKKDIPENYFTGGFKKLLKAGFEREGKK</sequence>
<feature type="domain" description="Nudix hydrolase" evidence="8">
    <location>
        <begin position="44"/>
        <end position="222"/>
    </location>
</feature>
<dbReference type="PROSITE" id="PS51462">
    <property type="entry name" value="NUDIX"/>
    <property type="match status" value="1"/>
</dbReference>
<name>A0A9D8K8Q7_9DELT</name>
<evidence type="ECO:0000256" key="5">
    <source>
        <dbReference type="ARBA" id="ARBA00022842"/>
    </source>
</evidence>
<reference evidence="9" key="1">
    <citation type="journal article" date="2021" name="Environ. Microbiol.">
        <title>Genomic characterization of three novel Desulfobacterota classes expand the metabolic and phylogenetic diversity of the phylum.</title>
        <authorList>
            <person name="Murphy C.L."/>
            <person name="Biggerstaff J."/>
            <person name="Eichhorn A."/>
            <person name="Ewing E."/>
            <person name="Shahan R."/>
            <person name="Soriano D."/>
            <person name="Stewart S."/>
            <person name="VanMol K."/>
            <person name="Walker R."/>
            <person name="Walters P."/>
            <person name="Elshahed M.S."/>
            <person name="Youssef N.H."/>
        </authorList>
    </citation>
    <scope>NUCLEOTIDE SEQUENCE</scope>
    <source>
        <strain evidence="9">Zod_Metabat.24</strain>
    </source>
</reference>
<evidence type="ECO:0000256" key="1">
    <source>
        <dbReference type="ARBA" id="ARBA00001936"/>
    </source>
</evidence>
<keyword evidence="4" id="KW-0378">Hydrolase</keyword>
<keyword evidence="6" id="KW-0464">Manganese</keyword>
<keyword evidence="5" id="KW-0460">Magnesium</keyword>
<keyword evidence="7" id="KW-0812">Transmembrane</keyword>
<comment type="cofactor">
    <cofactor evidence="2">
        <name>Mg(2+)</name>
        <dbReference type="ChEBI" id="CHEBI:18420"/>
    </cofactor>
</comment>
<dbReference type="PANTHER" id="PTHR12992:SF24">
    <property type="entry name" value="PEROXISOMAL COENZYME A DIPHOSPHATASE NUDT7"/>
    <property type="match status" value="1"/>
</dbReference>
<evidence type="ECO:0000256" key="7">
    <source>
        <dbReference type="SAM" id="Phobius"/>
    </source>
</evidence>
<keyword evidence="7" id="KW-1133">Transmembrane helix</keyword>
<dbReference type="GO" id="GO:0046872">
    <property type="term" value="F:metal ion binding"/>
    <property type="evidence" value="ECO:0007669"/>
    <property type="project" value="UniProtKB-KW"/>
</dbReference>
<protein>
    <submittedName>
        <fullName evidence="9">NUDIX domain-containing protein</fullName>
    </submittedName>
</protein>
<feature type="transmembrane region" description="Helical" evidence="7">
    <location>
        <begin position="246"/>
        <end position="267"/>
    </location>
</feature>
<evidence type="ECO:0000313" key="9">
    <source>
        <dbReference type="EMBL" id="MBN1571615.1"/>
    </source>
</evidence>
<dbReference type="EMBL" id="JAFGIX010000001">
    <property type="protein sequence ID" value="MBN1571615.1"/>
    <property type="molecule type" value="Genomic_DNA"/>
</dbReference>
<dbReference type="Proteomes" id="UP000809273">
    <property type="component" value="Unassembled WGS sequence"/>
</dbReference>
<dbReference type="SUPFAM" id="SSF55811">
    <property type="entry name" value="Nudix"/>
    <property type="match status" value="1"/>
</dbReference>
<evidence type="ECO:0000256" key="3">
    <source>
        <dbReference type="ARBA" id="ARBA00022723"/>
    </source>
</evidence>
<dbReference type="Pfam" id="PF00293">
    <property type="entry name" value="NUDIX"/>
    <property type="match status" value="1"/>
</dbReference>
<reference evidence="9" key="2">
    <citation type="submission" date="2021-01" db="EMBL/GenBank/DDBJ databases">
        <authorList>
            <person name="Hahn C.R."/>
            <person name="Youssef N.H."/>
            <person name="Elshahed M."/>
        </authorList>
    </citation>
    <scope>NUCLEOTIDE SEQUENCE</scope>
    <source>
        <strain evidence="9">Zod_Metabat.24</strain>
    </source>
</reference>
<gene>
    <name evidence="9" type="ORF">JW984_00280</name>
</gene>
<accession>A0A9D8K8Q7</accession>